<accession>A0A226F5M0</accession>
<gene>
    <name evidence="2" type="ORF">Fcan01_01162</name>
</gene>
<keyword evidence="3" id="KW-1185">Reference proteome</keyword>
<feature type="signal peptide" evidence="1">
    <location>
        <begin position="1"/>
        <end position="18"/>
    </location>
</feature>
<name>A0A226F5M0_FOLCA</name>
<comment type="caution">
    <text evidence="2">The sequence shown here is derived from an EMBL/GenBank/DDBJ whole genome shotgun (WGS) entry which is preliminary data.</text>
</comment>
<keyword evidence="1" id="KW-0732">Signal</keyword>
<protein>
    <submittedName>
        <fullName evidence="2">Uncharacterized protein</fullName>
    </submittedName>
</protein>
<sequence>MAALILIFFLKVISIALSDPSDDKLRQYIGLLGSLKFGDKCSYKNSAILRNFVAKDKSRFNFSDNSETLVDWVVDGDRKFCDATELLICGKEEGRCICGEASNELPFIPLDQREKYVVQQNRTLHGRKMCRWAQNSICWPEVEQITTEISEDGRKCADELQCVDRVDTGPCSWTILKKYGNVHSYRDDELPTYLYEEKICSCQKLM</sequence>
<proteinExistence type="predicted"/>
<reference evidence="2 3" key="1">
    <citation type="submission" date="2015-12" db="EMBL/GenBank/DDBJ databases">
        <title>The genome of Folsomia candida.</title>
        <authorList>
            <person name="Faddeeva A."/>
            <person name="Derks M.F."/>
            <person name="Anvar Y."/>
            <person name="Smit S."/>
            <person name="Van Straalen N."/>
            <person name="Roelofs D."/>
        </authorList>
    </citation>
    <scope>NUCLEOTIDE SEQUENCE [LARGE SCALE GENOMIC DNA]</scope>
    <source>
        <strain evidence="2 3">VU population</strain>
        <tissue evidence="2">Whole body</tissue>
    </source>
</reference>
<evidence type="ECO:0000256" key="1">
    <source>
        <dbReference type="SAM" id="SignalP"/>
    </source>
</evidence>
<dbReference type="AlphaFoldDB" id="A0A226F5M0"/>
<evidence type="ECO:0000313" key="3">
    <source>
        <dbReference type="Proteomes" id="UP000198287"/>
    </source>
</evidence>
<dbReference type="Proteomes" id="UP000198287">
    <property type="component" value="Unassembled WGS sequence"/>
</dbReference>
<organism evidence="2 3">
    <name type="scientific">Folsomia candida</name>
    <name type="common">Springtail</name>
    <dbReference type="NCBI Taxonomy" id="158441"/>
    <lineage>
        <taxon>Eukaryota</taxon>
        <taxon>Metazoa</taxon>
        <taxon>Ecdysozoa</taxon>
        <taxon>Arthropoda</taxon>
        <taxon>Hexapoda</taxon>
        <taxon>Collembola</taxon>
        <taxon>Entomobryomorpha</taxon>
        <taxon>Isotomoidea</taxon>
        <taxon>Isotomidae</taxon>
        <taxon>Proisotominae</taxon>
        <taxon>Folsomia</taxon>
    </lineage>
</organism>
<evidence type="ECO:0000313" key="2">
    <source>
        <dbReference type="EMBL" id="OXA64704.1"/>
    </source>
</evidence>
<dbReference type="EMBL" id="LNIX01000001">
    <property type="protein sequence ID" value="OXA64704.1"/>
    <property type="molecule type" value="Genomic_DNA"/>
</dbReference>
<feature type="chain" id="PRO_5012917616" evidence="1">
    <location>
        <begin position="19"/>
        <end position="206"/>
    </location>
</feature>